<dbReference type="GeneID" id="303492030"/>
<evidence type="ECO:0000313" key="4">
    <source>
        <dbReference type="EMBL" id="SPC12494.1"/>
    </source>
</evidence>
<dbReference type="Pfam" id="PF11750">
    <property type="entry name" value="DUF3307"/>
    <property type="match status" value="1"/>
</dbReference>
<name>A0A375FM76_9BURK</name>
<evidence type="ECO:0000313" key="1">
    <source>
        <dbReference type="EMBL" id="QEZ46624.1"/>
    </source>
</evidence>
<dbReference type="Proteomes" id="UP000623307">
    <property type="component" value="Chromosome 2"/>
</dbReference>
<dbReference type="OrthoDB" id="558011at2"/>
<dbReference type="EMBL" id="OGUS01000064">
    <property type="protein sequence ID" value="SPC06520.1"/>
    <property type="molecule type" value="Genomic_DNA"/>
</dbReference>
<evidence type="ECO:0000313" key="3">
    <source>
        <dbReference type="EMBL" id="SPC06520.1"/>
    </source>
</evidence>
<reference evidence="3" key="1">
    <citation type="submission" date="2018-01" db="EMBL/GenBank/DDBJ databases">
        <authorList>
            <person name="Clerissi C."/>
        </authorList>
    </citation>
    <scope>NUCLEOTIDE SEQUENCE</scope>
    <source>
        <strain evidence="3">Cupriavidus oxalaticus LMG 2235</strain>
    </source>
</reference>
<evidence type="ECO:0000313" key="2">
    <source>
        <dbReference type="EMBL" id="QRQ95870.1"/>
    </source>
</evidence>
<evidence type="ECO:0000313" key="6">
    <source>
        <dbReference type="Proteomes" id="UP000325743"/>
    </source>
</evidence>
<dbReference type="AlphaFoldDB" id="A0A375FM76"/>
<dbReference type="InterPro" id="IPR021737">
    <property type="entry name" value="Phage_phiKZ_Orf197"/>
</dbReference>
<dbReference type="EMBL" id="CP069812">
    <property type="protein sequence ID" value="QRQ95870.1"/>
    <property type="molecule type" value="Genomic_DNA"/>
</dbReference>
<dbReference type="EMBL" id="CP032519">
    <property type="protein sequence ID" value="QEZ46624.1"/>
    <property type="molecule type" value="Genomic_DNA"/>
</dbReference>
<reference evidence="5" key="2">
    <citation type="submission" date="2018-01" db="EMBL/GenBank/DDBJ databases">
        <authorList>
            <person name="Gaut B.S."/>
            <person name="Morton B.R."/>
            <person name="Clegg M.T."/>
            <person name="Duvall M.R."/>
        </authorList>
    </citation>
    <scope>NUCLEOTIDE SEQUENCE [LARGE SCALE GENOMIC DNA]</scope>
</reference>
<protein>
    <submittedName>
        <fullName evidence="1">DUF3307 domain-containing protein</fullName>
    </submittedName>
</protein>
<dbReference type="Proteomes" id="UP000256862">
    <property type="component" value="Chromosome CO2235"/>
</dbReference>
<proteinExistence type="predicted"/>
<organism evidence="3 5">
    <name type="scientific">Cupriavidus oxalaticus</name>
    <dbReference type="NCBI Taxonomy" id="96344"/>
    <lineage>
        <taxon>Bacteria</taxon>
        <taxon>Pseudomonadati</taxon>
        <taxon>Pseudomonadota</taxon>
        <taxon>Betaproteobacteria</taxon>
        <taxon>Burkholderiales</taxon>
        <taxon>Burkholderiaceae</taxon>
        <taxon>Cupriavidus</taxon>
    </lineage>
</organism>
<reference evidence="2 7" key="4">
    <citation type="submission" date="2021-02" db="EMBL/GenBank/DDBJ databases">
        <title>Complete Genome Sequence of Cupriavidus oxalaticus Strain Ox1, a Soil Oxalate-Degrading Species.</title>
        <authorList>
            <person name="Palmieri F."/>
            <person name="Udriet P."/>
            <person name="Deuasquier M."/>
            <person name="Beaudoing E."/>
            <person name="Johnson S.L."/>
            <person name="Davenport K.W."/>
            <person name="Chain P.S."/>
            <person name="Bindschedler S."/>
            <person name="Junier P."/>
        </authorList>
    </citation>
    <scope>NUCLEOTIDE SEQUENCE [LARGE SCALE GENOMIC DNA]</scope>
    <source>
        <strain evidence="2 7">Ox1</strain>
    </source>
</reference>
<evidence type="ECO:0000313" key="7">
    <source>
        <dbReference type="Proteomes" id="UP000623307"/>
    </source>
</evidence>
<accession>A0A375FM76</accession>
<dbReference type="Proteomes" id="UP000325743">
    <property type="component" value="Chromosome 2"/>
</dbReference>
<dbReference type="RefSeq" id="WP_063238823.1">
    <property type="nucleotide sequence ID" value="NZ_CP032519.1"/>
</dbReference>
<keyword evidence="7" id="KW-1185">Reference proteome</keyword>
<evidence type="ECO:0000313" key="5">
    <source>
        <dbReference type="Proteomes" id="UP000256862"/>
    </source>
</evidence>
<reference evidence="1 6" key="3">
    <citation type="submission" date="2018-09" db="EMBL/GenBank/DDBJ databases">
        <title>Complete genome sequence of Cupriavidus oxalaticus T2, a bacterium capable of phenol tolerance and degradation.</title>
        <authorList>
            <person name="Yan J."/>
        </authorList>
    </citation>
    <scope>NUCLEOTIDE SEQUENCE [LARGE SCALE GENOMIC DNA]</scope>
    <source>
        <strain evidence="1 6">T2</strain>
    </source>
</reference>
<gene>
    <name evidence="4" type="ORF">CO2235_150149</name>
    <name evidence="3" type="ORF">CO2235_U590096</name>
    <name evidence="1" type="ORF">D2917_20625</name>
    <name evidence="2" type="ORF">JTE92_20980</name>
</gene>
<dbReference type="EMBL" id="OGUS01000115">
    <property type="protein sequence ID" value="SPC12494.1"/>
    <property type="molecule type" value="Genomic_DNA"/>
</dbReference>
<sequence length="110" mass="12337">MSEAFTTLFYLLVGHALADYPLQGDFLANGKNRNTPLGKVFWPHALFAHSMIHGGFVAVITGHVWLGIAEAAIHAATDWLKCEKRISLRLDQFVHYGSKVAWALITWWMA</sequence>